<feature type="domain" description="Sporulation protein YpeB PepSY1 and PepSY2" evidence="1">
    <location>
        <begin position="185"/>
        <end position="368"/>
    </location>
</feature>
<dbReference type="Pfam" id="PF20769">
    <property type="entry name" value="YPEB_N"/>
    <property type="match status" value="1"/>
</dbReference>
<dbReference type="RefSeq" id="WP_378113685.1">
    <property type="nucleotide sequence ID" value="NZ_JBHSNC010000056.1"/>
</dbReference>
<gene>
    <name evidence="3" type="primary">ypeB</name>
    <name evidence="3" type="ORF">ACFPQ4_20065</name>
</gene>
<dbReference type="EMBL" id="JBHSNC010000056">
    <property type="protein sequence ID" value="MFC5531718.1"/>
    <property type="molecule type" value="Genomic_DNA"/>
</dbReference>
<organism evidence="3 4">
    <name type="scientific">Cohnella yongneupensis</name>
    <dbReference type="NCBI Taxonomy" id="425006"/>
    <lineage>
        <taxon>Bacteria</taxon>
        <taxon>Bacillati</taxon>
        <taxon>Bacillota</taxon>
        <taxon>Bacilli</taxon>
        <taxon>Bacillales</taxon>
        <taxon>Paenibacillaceae</taxon>
        <taxon>Cohnella</taxon>
    </lineage>
</organism>
<name>A0ABW0R394_9BACL</name>
<reference evidence="4" key="1">
    <citation type="journal article" date="2019" name="Int. J. Syst. Evol. Microbiol.">
        <title>The Global Catalogue of Microorganisms (GCM) 10K type strain sequencing project: providing services to taxonomists for standard genome sequencing and annotation.</title>
        <authorList>
            <consortium name="The Broad Institute Genomics Platform"/>
            <consortium name="The Broad Institute Genome Sequencing Center for Infectious Disease"/>
            <person name="Wu L."/>
            <person name="Ma J."/>
        </authorList>
    </citation>
    <scope>NUCLEOTIDE SEQUENCE [LARGE SCALE GENOMIC DNA]</scope>
    <source>
        <strain evidence="4">CGMCC 1.18578</strain>
    </source>
</reference>
<proteinExistence type="predicted"/>
<dbReference type="InterPro" id="IPR048402">
    <property type="entry name" value="YpeB_N"/>
</dbReference>
<evidence type="ECO:0000259" key="1">
    <source>
        <dbReference type="Pfam" id="PF14620"/>
    </source>
</evidence>
<dbReference type="InterPro" id="IPR014239">
    <property type="entry name" value="YpeB_PepSY1-2"/>
</dbReference>
<protein>
    <submittedName>
        <fullName evidence="3">Germination protein YpeB</fullName>
    </submittedName>
</protein>
<evidence type="ECO:0000313" key="3">
    <source>
        <dbReference type="EMBL" id="MFC5531718.1"/>
    </source>
</evidence>
<sequence>MYRRLSSILFPIAVIVLIGSIVWGYQEHQEKNAILIKAENQYQRAFHDLNHHMDRLYDELGQTLAVSATSQGMQRKGLVNVWRLTSQAQNEINQLPLALLPFNKAEQFLSRINNFAYQTAVRDLTKQPLTQQELKMMKSLYTAAGTVNKELGTIQEAVISDHLRWMDVEIAMASENTPHDNTIIDGFKAMDKQMGEYPENEWGPSALSTDRIRSAKGLQGKDMTAEQIKKKALDFLGASGAGKEPKVTEAGSKTDLPAYSVTIAGTGGSTTELDYTRKGGNLLWYLNSRAVKSRKLNFDTARNKASQFLLRHDYKSMTPVTYDEYDHVAVFTFVKAIDNVRFYPDKVTVRVALDNGEVVGLQASDHVFAPKLLTPGKPKVTKEQAQKGLNPDFRIQEYRQAVIENDMQKLVLCHEFIGKINDRNYRIFMNADNGTEETIEEIPDGAKPIYK</sequence>
<comment type="caution">
    <text evidence="3">The sequence shown here is derived from an EMBL/GenBank/DDBJ whole genome shotgun (WGS) entry which is preliminary data.</text>
</comment>
<dbReference type="Proteomes" id="UP001596108">
    <property type="component" value="Unassembled WGS sequence"/>
</dbReference>
<dbReference type="Pfam" id="PF14620">
    <property type="entry name" value="YPEB_PepSY1-2"/>
    <property type="match status" value="1"/>
</dbReference>
<feature type="domain" description="Sporulation protein YpeB N-terminal" evidence="2">
    <location>
        <begin position="30"/>
        <end position="167"/>
    </location>
</feature>
<evidence type="ECO:0000313" key="4">
    <source>
        <dbReference type="Proteomes" id="UP001596108"/>
    </source>
</evidence>
<keyword evidence="4" id="KW-1185">Reference proteome</keyword>
<evidence type="ECO:0000259" key="2">
    <source>
        <dbReference type="Pfam" id="PF20769"/>
    </source>
</evidence>
<accession>A0ABW0R394</accession>
<dbReference type="NCBIfam" id="TIGR02889">
    <property type="entry name" value="spore_YpeB"/>
    <property type="match status" value="1"/>
</dbReference>